<dbReference type="PANTHER" id="PTHR43046">
    <property type="entry name" value="GDP-MANNOSE MANNOSYL HYDROLASE"/>
    <property type="match status" value="1"/>
</dbReference>
<dbReference type="PANTHER" id="PTHR43046:SF2">
    <property type="entry name" value="8-OXO-DGTP DIPHOSPHATASE-RELATED"/>
    <property type="match status" value="1"/>
</dbReference>
<evidence type="ECO:0000256" key="3">
    <source>
        <dbReference type="RuleBase" id="RU003476"/>
    </source>
</evidence>
<comment type="caution">
    <text evidence="5">The sequence shown here is derived from an EMBL/GenBank/DDBJ whole genome shotgun (WGS) entry which is preliminary data.</text>
</comment>
<dbReference type="InterPro" id="IPR020084">
    <property type="entry name" value="NUDIX_hydrolase_CS"/>
</dbReference>
<dbReference type="InterPro" id="IPR020476">
    <property type="entry name" value="Nudix_hydrolase"/>
</dbReference>
<comment type="similarity">
    <text evidence="3">Belongs to the Nudix hydrolase family.</text>
</comment>
<keyword evidence="6" id="KW-1185">Reference proteome</keyword>
<dbReference type="SUPFAM" id="SSF55811">
    <property type="entry name" value="Nudix"/>
    <property type="match status" value="1"/>
</dbReference>
<sequence length="162" mass="18155">MKEPVRKKKGYVEELRKIVGKRPLILVGAKVLVFNEHGHILLQNRTDTNKWGLPGGLMELGESLEETAVREVQEETGLEIAELQLVKILSGKDYFIKLPNGDPFYSVNTIYTTNTIVGGTLQADGVEGTDVQFFPIDQLPPDINPQIKDEIDAYMKTKSNEQ</sequence>
<dbReference type="GO" id="GO:0016787">
    <property type="term" value="F:hydrolase activity"/>
    <property type="evidence" value="ECO:0007669"/>
    <property type="project" value="UniProtKB-KW"/>
</dbReference>
<dbReference type="PRINTS" id="PR00502">
    <property type="entry name" value="NUDIXFAMILY"/>
</dbReference>
<dbReference type="PROSITE" id="PS51462">
    <property type="entry name" value="NUDIX"/>
    <property type="match status" value="1"/>
</dbReference>
<dbReference type="PROSITE" id="PS00893">
    <property type="entry name" value="NUDIX_BOX"/>
    <property type="match status" value="1"/>
</dbReference>
<keyword evidence="2 3" id="KW-0378">Hydrolase</keyword>
<name>A0ABW0LJD8_9BACI</name>
<dbReference type="RefSeq" id="WP_382353717.1">
    <property type="nucleotide sequence ID" value="NZ_JBHSMC010000020.1"/>
</dbReference>
<dbReference type="Gene3D" id="3.90.79.10">
    <property type="entry name" value="Nucleoside Triphosphate Pyrophosphohydrolase"/>
    <property type="match status" value="1"/>
</dbReference>
<gene>
    <name evidence="5" type="ORF">ACFPM4_14375</name>
</gene>
<evidence type="ECO:0000256" key="2">
    <source>
        <dbReference type="ARBA" id="ARBA00022801"/>
    </source>
</evidence>
<evidence type="ECO:0000313" key="5">
    <source>
        <dbReference type="EMBL" id="MFC5465915.1"/>
    </source>
</evidence>
<dbReference type="EMBL" id="JBHSMC010000020">
    <property type="protein sequence ID" value="MFC5465915.1"/>
    <property type="molecule type" value="Genomic_DNA"/>
</dbReference>
<dbReference type="InterPro" id="IPR015797">
    <property type="entry name" value="NUDIX_hydrolase-like_dom_sf"/>
</dbReference>
<reference evidence="6" key="1">
    <citation type="journal article" date="2019" name="Int. J. Syst. Evol. Microbiol.">
        <title>The Global Catalogue of Microorganisms (GCM) 10K type strain sequencing project: providing services to taxonomists for standard genome sequencing and annotation.</title>
        <authorList>
            <consortium name="The Broad Institute Genomics Platform"/>
            <consortium name="The Broad Institute Genome Sequencing Center for Infectious Disease"/>
            <person name="Wu L."/>
            <person name="Ma J."/>
        </authorList>
    </citation>
    <scope>NUCLEOTIDE SEQUENCE [LARGE SCALE GENOMIC DNA]</scope>
    <source>
        <strain evidence="6">CGMCC 1.12237</strain>
    </source>
</reference>
<evidence type="ECO:0000256" key="1">
    <source>
        <dbReference type="ARBA" id="ARBA00001946"/>
    </source>
</evidence>
<dbReference type="CDD" id="cd04677">
    <property type="entry name" value="NUDIX_Hydrolase"/>
    <property type="match status" value="1"/>
</dbReference>
<dbReference type="Proteomes" id="UP001596147">
    <property type="component" value="Unassembled WGS sequence"/>
</dbReference>
<feature type="domain" description="Nudix hydrolase" evidence="4">
    <location>
        <begin position="24"/>
        <end position="156"/>
    </location>
</feature>
<evidence type="ECO:0000259" key="4">
    <source>
        <dbReference type="PROSITE" id="PS51462"/>
    </source>
</evidence>
<organism evidence="5 6">
    <name type="scientific">Lederbergia graminis</name>
    <dbReference type="NCBI Taxonomy" id="735518"/>
    <lineage>
        <taxon>Bacteria</taxon>
        <taxon>Bacillati</taxon>
        <taxon>Bacillota</taxon>
        <taxon>Bacilli</taxon>
        <taxon>Bacillales</taxon>
        <taxon>Bacillaceae</taxon>
        <taxon>Lederbergia</taxon>
    </lineage>
</organism>
<evidence type="ECO:0000313" key="6">
    <source>
        <dbReference type="Proteomes" id="UP001596147"/>
    </source>
</evidence>
<proteinExistence type="inferred from homology"/>
<accession>A0ABW0LJD8</accession>
<dbReference type="Pfam" id="PF00293">
    <property type="entry name" value="NUDIX"/>
    <property type="match status" value="1"/>
</dbReference>
<protein>
    <submittedName>
        <fullName evidence="5">NUDIX hydrolase</fullName>
    </submittedName>
</protein>
<dbReference type="InterPro" id="IPR000086">
    <property type="entry name" value="NUDIX_hydrolase_dom"/>
</dbReference>
<comment type="cofactor">
    <cofactor evidence="1">
        <name>Mg(2+)</name>
        <dbReference type="ChEBI" id="CHEBI:18420"/>
    </cofactor>
</comment>